<protein>
    <submittedName>
        <fullName evidence="1">Uncharacterized protein</fullName>
    </submittedName>
</protein>
<reference evidence="1 2" key="1">
    <citation type="journal article" date="2020" name="Cell">
        <title>Large-Scale Comparative Analyses of Tick Genomes Elucidate Their Genetic Diversity and Vector Capacities.</title>
        <authorList>
            <consortium name="Tick Genome and Microbiome Consortium (TIGMIC)"/>
            <person name="Jia N."/>
            <person name="Wang J."/>
            <person name="Shi W."/>
            <person name="Du L."/>
            <person name="Sun Y."/>
            <person name="Zhan W."/>
            <person name="Jiang J.F."/>
            <person name="Wang Q."/>
            <person name="Zhang B."/>
            <person name="Ji P."/>
            <person name="Bell-Sakyi L."/>
            <person name="Cui X.M."/>
            <person name="Yuan T.T."/>
            <person name="Jiang B.G."/>
            <person name="Yang W.F."/>
            <person name="Lam T.T."/>
            <person name="Chang Q.C."/>
            <person name="Ding S.J."/>
            <person name="Wang X.J."/>
            <person name="Zhu J.G."/>
            <person name="Ruan X.D."/>
            <person name="Zhao L."/>
            <person name="Wei J.T."/>
            <person name="Ye R.Z."/>
            <person name="Que T.C."/>
            <person name="Du C.H."/>
            <person name="Zhou Y.H."/>
            <person name="Cheng J.X."/>
            <person name="Dai P.F."/>
            <person name="Guo W.B."/>
            <person name="Han X.H."/>
            <person name="Huang E.J."/>
            <person name="Li L.F."/>
            <person name="Wei W."/>
            <person name="Gao Y.C."/>
            <person name="Liu J.Z."/>
            <person name="Shao H.Z."/>
            <person name="Wang X."/>
            <person name="Wang C.C."/>
            <person name="Yang T.C."/>
            <person name="Huo Q.B."/>
            <person name="Li W."/>
            <person name="Chen H.Y."/>
            <person name="Chen S.E."/>
            <person name="Zhou L.G."/>
            <person name="Ni X.B."/>
            <person name="Tian J.H."/>
            <person name="Sheng Y."/>
            <person name="Liu T."/>
            <person name="Pan Y.S."/>
            <person name="Xia L.Y."/>
            <person name="Li J."/>
            <person name="Zhao F."/>
            <person name="Cao W.C."/>
        </authorList>
    </citation>
    <scope>NUCLEOTIDE SEQUENCE [LARGE SCALE GENOMIC DNA]</scope>
    <source>
        <strain evidence="1">Iper-2018</strain>
    </source>
</reference>
<name>A0AC60QJJ8_IXOPE</name>
<evidence type="ECO:0000313" key="2">
    <source>
        <dbReference type="Proteomes" id="UP000805193"/>
    </source>
</evidence>
<keyword evidence="2" id="KW-1185">Reference proteome</keyword>
<evidence type="ECO:0000313" key="1">
    <source>
        <dbReference type="EMBL" id="KAG0433124.1"/>
    </source>
</evidence>
<comment type="caution">
    <text evidence="1">The sequence shown here is derived from an EMBL/GenBank/DDBJ whole genome shotgun (WGS) entry which is preliminary data.</text>
</comment>
<organism evidence="1 2">
    <name type="scientific">Ixodes persulcatus</name>
    <name type="common">Taiga tick</name>
    <dbReference type="NCBI Taxonomy" id="34615"/>
    <lineage>
        <taxon>Eukaryota</taxon>
        <taxon>Metazoa</taxon>
        <taxon>Ecdysozoa</taxon>
        <taxon>Arthropoda</taxon>
        <taxon>Chelicerata</taxon>
        <taxon>Arachnida</taxon>
        <taxon>Acari</taxon>
        <taxon>Parasitiformes</taxon>
        <taxon>Ixodida</taxon>
        <taxon>Ixodoidea</taxon>
        <taxon>Ixodidae</taxon>
        <taxon>Ixodinae</taxon>
        <taxon>Ixodes</taxon>
    </lineage>
</organism>
<feature type="non-terminal residue" evidence="1">
    <location>
        <position position="1"/>
    </location>
</feature>
<sequence length="214" mass="23564">SKRGKSDSTKRRAQRATSNVFAMFEQNQIAEFKEVGACKGGNARAGSATRRSAFPRLQIWGGARSANLGCSSFGRDSDPAFQMIDSNKDGFVDKNDLRATWDSLGRIIPENDLDGMIAEATGPINFTMFLTIFGERVSGTDPEDVIRNAFKTFDKSGTGKISQKDLKKSLMTWGEKFQEAEVDEVLKEAPVDRDGNIDIEGYVKLICGNTDDEE</sequence>
<dbReference type="EMBL" id="JABSTQ010009083">
    <property type="protein sequence ID" value="KAG0433124.1"/>
    <property type="molecule type" value="Genomic_DNA"/>
</dbReference>
<gene>
    <name evidence="1" type="ORF">HPB47_020211</name>
</gene>
<proteinExistence type="predicted"/>
<dbReference type="Proteomes" id="UP000805193">
    <property type="component" value="Unassembled WGS sequence"/>
</dbReference>
<accession>A0AC60QJJ8</accession>